<feature type="compositionally biased region" description="Basic and acidic residues" evidence="1">
    <location>
        <begin position="32"/>
        <end position="52"/>
    </location>
</feature>
<proteinExistence type="predicted"/>
<keyword evidence="3" id="KW-1185">Reference proteome</keyword>
<gene>
    <name evidence="2" type="ORF">AKAW2_11535S</name>
</gene>
<feature type="region of interest" description="Disordered" evidence="1">
    <location>
        <begin position="1"/>
        <end position="135"/>
    </location>
</feature>
<dbReference type="EMBL" id="AP024425">
    <property type="protein sequence ID" value="BCR94489.1"/>
    <property type="molecule type" value="Genomic_DNA"/>
</dbReference>
<name>A0A7R7ZV87_ASPKA</name>
<reference evidence="2" key="1">
    <citation type="submission" date="2021-01" db="EMBL/GenBank/DDBJ databases">
        <authorList>
            <consortium name="Aspergillus luchuensis mut. kawachii IFO 4304 genome sequencing consortium"/>
            <person name="Kazuki M."/>
            <person name="Futagami T."/>
        </authorList>
    </citation>
    <scope>NUCLEOTIDE SEQUENCE</scope>
    <source>
        <strain evidence="2">IFO 4308</strain>
    </source>
</reference>
<organism evidence="2 3">
    <name type="scientific">Aspergillus kawachii</name>
    <name type="common">White koji mold</name>
    <name type="synonym">Aspergillus awamori var. kawachi</name>
    <dbReference type="NCBI Taxonomy" id="1069201"/>
    <lineage>
        <taxon>Eukaryota</taxon>
        <taxon>Fungi</taxon>
        <taxon>Dikarya</taxon>
        <taxon>Ascomycota</taxon>
        <taxon>Pezizomycotina</taxon>
        <taxon>Eurotiomycetes</taxon>
        <taxon>Eurotiomycetidae</taxon>
        <taxon>Eurotiales</taxon>
        <taxon>Aspergillaceae</taxon>
        <taxon>Aspergillus</taxon>
        <taxon>Aspergillus subgen. Circumdati</taxon>
    </lineage>
</organism>
<dbReference type="GeneID" id="64955814"/>
<sequence length="135" mass="15354">MQLPRNSISTRQKDKHHPNPNLHIPQHTHNRLSKEKQVDIKTKKENRSDKKKAPQNPIPVHPASSSPLSTPHQKKTQPTFKPTKQSPEHHSPCHGTLQSTTQHSNKRTRAQARPDRGSEWAENGFFVPGRFPPGL</sequence>
<dbReference type="RefSeq" id="XP_041538255.1">
    <property type="nucleotide sequence ID" value="XM_041684030.1"/>
</dbReference>
<accession>A0A7R7ZV87</accession>
<protein>
    <submittedName>
        <fullName evidence="2">Uncharacterized protein</fullName>
    </submittedName>
</protein>
<evidence type="ECO:0000313" key="2">
    <source>
        <dbReference type="EMBL" id="BCR94489.1"/>
    </source>
</evidence>
<reference evidence="2" key="2">
    <citation type="submission" date="2021-02" db="EMBL/GenBank/DDBJ databases">
        <title>Aspergillus luchuensis mut. kawachii IFO 4304 genome sequence.</title>
        <authorList>
            <person name="Mori K."/>
            <person name="Kadooka C."/>
            <person name="Goto M."/>
            <person name="Futagami T."/>
        </authorList>
    </citation>
    <scope>NUCLEOTIDE SEQUENCE</scope>
    <source>
        <strain evidence="2">IFO 4308</strain>
    </source>
</reference>
<evidence type="ECO:0000313" key="3">
    <source>
        <dbReference type="Proteomes" id="UP000661280"/>
    </source>
</evidence>
<feature type="compositionally biased region" description="Polar residues" evidence="1">
    <location>
        <begin position="1"/>
        <end position="10"/>
    </location>
</feature>
<dbReference type="Proteomes" id="UP000661280">
    <property type="component" value="Chromosome 1"/>
</dbReference>
<dbReference type="AlphaFoldDB" id="A0A7R7ZV87"/>
<evidence type="ECO:0000256" key="1">
    <source>
        <dbReference type="SAM" id="MobiDB-lite"/>
    </source>
</evidence>
<dbReference type="KEGG" id="aluc:AKAW2_11535S"/>
<feature type="compositionally biased region" description="Low complexity" evidence="1">
    <location>
        <begin position="76"/>
        <end position="85"/>
    </location>
</feature>